<evidence type="ECO:0000256" key="2">
    <source>
        <dbReference type="ARBA" id="ARBA00023002"/>
    </source>
</evidence>
<dbReference type="NCBIfam" id="NF005559">
    <property type="entry name" value="PRK07231.1"/>
    <property type="match status" value="1"/>
</dbReference>
<dbReference type="FunFam" id="3.40.50.720:FF:000084">
    <property type="entry name" value="Short-chain dehydrogenase reductase"/>
    <property type="match status" value="1"/>
</dbReference>
<dbReference type="PANTHER" id="PTHR42760">
    <property type="entry name" value="SHORT-CHAIN DEHYDROGENASES/REDUCTASES FAMILY MEMBER"/>
    <property type="match status" value="1"/>
</dbReference>
<keyword evidence="2" id="KW-0560">Oxidoreductase</keyword>
<dbReference type="PIRSF" id="PIRSF000126">
    <property type="entry name" value="11-beta-HSD1"/>
    <property type="match status" value="1"/>
</dbReference>
<dbReference type="SUPFAM" id="SSF51735">
    <property type="entry name" value="NAD(P)-binding Rossmann-fold domains"/>
    <property type="match status" value="1"/>
</dbReference>
<dbReference type="Gene3D" id="3.40.50.720">
    <property type="entry name" value="NAD(P)-binding Rossmann-like Domain"/>
    <property type="match status" value="1"/>
</dbReference>
<dbReference type="InterPro" id="IPR020904">
    <property type="entry name" value="Sc_DH/Rdtase_CS"/>
</dbReference>
<comment type="similarity">
    <text evidence="1">Belongs to the short-chain dehydrogenases/reductases (SDR) family.</text>
</comment>
<comment type="caution">
    <text evidence="3">The sequence shown here is derived from an EMBL/GenBank/DDBJ whole genome shotgun (WGS) entry which is preliminary data.</text>
</comment>
<evidence type="ECO:0000256" key="1">
    <source>
        <dbReference type="ARBA" id="ARBA00006484"/>
    </source>
</evidence>
<name>A0A832MMM6_9THEM</name>
<accession>A0A832MMM6</accession>
<dbReference type="GO" id="GO:0016616">
    <property type="term" value="F:oxidoreductase activity, acting on the CH-OH group of donors, NAD or NADP as acceptor"/>
    <property type="evidence" value="ECO:0007669"/>
    <property type="project" value="TreeGrafter"/>
</dbReference>
<protein>
    <submittedName>
        <fullName evidence="3">SDR family oxidoreductase</fullName>
    </submittedName>
</protein>
<dbReference type="InterPro" id="IPR036291">
    <property type="entry name" value="NAD(P)-bd_dom_sf"/>
</dbReference>
<dbReference type="InterPro" id="IPR002347">
    <property type="entry name" value="SDR_fam"/>
</dbReference>
<proteinExistence type="inferred from homology"/>
<dbReference type="PANTHER" id="PTHR42760:SF133">
    <property type="entry name" value="3-OXOACYL-[ACYL-CARRIER-PROTEIN] REDUCTASE"/>
    <property type="match status" value="1"/>
</dbReference>
<dbReference type="PROSITE" id="PS00061">
    <property type="entry name" value="ADH_SHORT"/>
    <property type="match status" value="1"/>
</dbReference>
<dbReference type="EMBL" id="DTKQ01000041">
    <property type="protein sequence ID" value="HGZ79434.1"/>
    <property type="molecule type" value="Genomic_DNA"/>
</dbReference>
<reference evidence="3" key="1">
    <citation type="journal article" date="2020" name="mSystems">
        <title>Genome- and Community-Level Interaction Insights into Carbon Utilization and Element Cycling Functions of Hydrothermarchaeota in Hydrothermal Sediment.</title>
        <authorList>
            <person name="Zhou Z."/>
            <person name="Liu Y."/>
            <person name="Xu W."/>
            <person name="Pan J."/>
            <person name="Luo Z.H."/>
            <person name="Li M."/>
        </authorList>
    </citation>
    <scope>NUCLEOTIDE SEQUENCE [LARGE SCALE GENOMIC DNA]</scope>
    <source>
        <strain evidence="3">SpSt-86</strain>
    </source>
</reference>
<dbReference type="Pfam" id="PF13561">
    <property type="entry name" value="adh_short_C2"/>
    <property type="match status" value="1"/>
</dbReference>
<gene>
    <name evidence="3" type="ORF">ENW55_05585</name>
</gene>
<sequence>MGKHFEGQRVLITGASGGIGRAICEAFAREGAILLLTDVDSKGLDELSQSLSKTTQVLTAKMDVTNEQEVAQVVSFFLQMVGHVDILVNNAGVSTMNYFWELSEKEWDFNMNVNAKGVWLVSKHVVPSMIKRRKGVIVNMASMAGKIGAPLLAHYSASKFAVVGFTQAAAKELAPYGIRVNAVCPGFVKTPMQDREVVWEAKLRGIDDPEKVREEYVKQTPLGRLCYPEDVAKVVLFLASDYSGFMTGQALNVTGGICMH</sequence>
<dbReference type="PRINTS" id="PR00080">
    <property type="entry name" value="SDRFAMILY"/>
</dbReference>
<dbReference type="NCBIfam" id="NF009466">
    <property type="entry name" value="PRK12826.1-2"/>
    <property type="match status" value="1"/>
</dbReference>
<dbReference type="AlphaFoldDB" id="A0A832MMM6"/>
<evidence type="ECO:0000313" key="3">
    <source>
        <dbReference type="EMBL" id="HGZ79434.1"/>
    </source>
</evidence>
<organism evidence="3">
    <name type="scientific">Pseudothermotoga hypogea</name>
    <dbReference type="NCBI Taxonomy" id="57487"/>
    <lineage>
        <taxon>Bacteria</taxon>
        <taxon>Thermotogati</taxon>
        <taxon>Thermotogota</taxon>
        <taxon>Thermotogae</taxon>
        <taxon>Thermotogales</taxon>
        <taxon>Thermotogaceae</taxon>
        <taxon>Pseudothermotoga</taxon>
    </lineage>
</organism>
<dbReference type="PRINTS" id="PR00081">
    <property type="entry name" value="GDHRDH"/>
</dbReference>